<gene>
    <name evidence="10" type="ORF">CAL22_19485</name>
</gene>
<dbReference type="GO" id="GO:0055085">
    <property type="term" value="P:transmembrane transport"/>
    <property type="evidence" value="ECO:0007669"/>
    <property type="project" value="InterPro"/>
</dbReference>
<evidence type="ECO:0000256" key="6">
    <source>
        <dbReference type="ARBA" id="ARBA00022989"/>
    </source>
</evidence>
<dbReference type="InterPro" id="IPR000515">
    <property type="entry name" value="MetI-like"/>
</dbReference>
<evidence type="ECO:0000256" key="7">
    <source>
        <dbReference type="ARBA" id="ARBA00023136"/>
    </source>
</evidence>
<dbReference type="GO" id="GO:0005886">
    <property type="term" value="C:plasma membrane"/>
    <property type="evidence" value="ECO:0007669"/>
    <property type="project" value="UniProtKB-SubCell"/>
</dbReference>
<proteinExistence type="inferred from homology"/>
<dbReference type="Gene3D" id="1.10.3720.10">
    <property type="entry name" value="MetI-like"/>
    <property type="match status" value="1"/>
</dbReference>
<feature type="transmembrane region" description="Helical" evidence="8">
    <location>
        <begin position="192"/>
        <end position="218"/>
    </location>
</feature>
<feature type="transmembrane region" description="Helical" evidence="8">
    <location>
        <begin position="134"/>
        <end position="156"/>
    </location>
</feature>
<protein>
    <recommendedName>
        <fullName evidence="9">ABC transmembrane type-1 domain-containing protein</fullName>
    </recommendedName>
</protein>
<feature type="transmembrane region" description="Helical" evidence="8">
    <location>
        <begin position="12"/>
        <end position="37"/>
    </location>
</feature>
<feature type="transmembrane region" description="Helical" evidence="8">
    <location>
        <begin position="238"/>
        <end position="260"/>
    </location>
</feature>
<comment type="subcellular location">
    <subcellularLocation>
        <location evidence="1">Cell inner membrane</location>
        <topology evidence="1">Multi-pass membrane protein</topology>
    </subcellularLocation>
    <subcellularLocation>
        <location evidence="8">Cell membrane</location>
        <topology evidence="8">Multi-pass membrane protein</topology>
    </subcellularLocation>
</comment>
<accession>A0A261VCV4</accession>
<keyword evidence="6 8" id="KW-1133">Transmembrane helix</keyword>
<keyword evidence="2 8" id="KW-0813">Transport</keyword>
<comment type="caution">
    <text evidence="10">The sequence shown here is derived from an EMBL/GenBank/DDBJ whole genome shotgun (WGS) entry which is preliminary data.</text>
</comment>
<dbReference type="AlphaFoldDB" id="A0A261VCV4"/>
<dbReference type="PANTHER" id="PTHR43357">
    <property type="entry name" value="INNER MEMBRANE ABC TRANSPORTER PERMEASE PROTEIN YDCV"/>
    <property type="match status" value="1"/>
</dbReference>
<dbReference type="PANTHER" id="PTHR43357:SF4">
    <property type="entry name" value="INNER MEMBRANE ABC TRANSPORTER PERMEASE PROTEIN YDCV"/>
    <property type="match status" value="1"/>
</dbReference>
<dbReference type="PROSITE" id="PS50928">
    <property type="entry name" value="ABC_TM1"/>
    <property type="match status" value="1"/>
</dbReference>
<reference evidence="11" key="1">
    <citation type="submission" date="2017-05" db="EMBL/GenBank/DDBJ databases">
        <title>Complete and WGS of Bordetella genogroups.</title>
        <authorList>
            <person name="Spilker T."/>
            <person name="Lipuma J."/>
        </authorList>
    </citation>
    <scope>NUCLEOTIDE SEQUENCE [LARGE SCALE GENOMIC DNA]</scope>
    <source>
        <strain evidence="11">AU6712</strain>
    </source>
</reference>
<dbReference type="RefSeq" id="WP_094816002.1">
    <property type="nucleotide sequence ID" value="NZ_NEVU01000003.1"/>
</dbReference>
<sequence length="273" mass="29747">MAATISGRTLRACLQAAIWVVPLFLILPFVGIVSASFSRSGALAFPPSDWTLHWYQSIPEPYFEALRYSLSLGAWTTALVTVLGVPLSLALVRGRLPARSFLNTLCIAPLGVPTIVIAVAGFKFSMWIADSWGYSLNGSSAGIVLMQSVFTLPLLVRSVVSSFAHYDNALDEAAQNLGASPWQVFWRVTVPLIVPGVLAGMLFAFVLSFDDVVVAWFMGDPGTPTLPVKLFTAMEVEFDNAITALSTLIVTAWAILLFLLSRFFQLERVLVRD</sequence>
<dbReference type="InterPro" id="IPR035906">
    <property type="entry name" value="MetI-like_sf"/>
</dbReference>
<name>A0A261VCV4_9BORD</name>
<keyword evidence="7 8" id="KW-0472">Membrane</keyword>
<organism evidence="10 11">
    <name type="scientific">Bordetella genomosp. 12</name>
    <dbReference type="NCBI Taxonomy" id="463035"/>
    <lineage>
        <taxon>Bacteria</taxon>
        <taxon>Pseudomonadati</taxon>
        <taxon>Pseudomonadota</taxon>
        <taxon>Betaproteobacteria</taxon>
        <taxon>Burkholderiales</taxon>
        <taxon>Alcaligenaceae</taxon>
        <taxon>Bordetella</taxon>
    </lineage>
</organism>
<evidence type="ECO:0000313" key="10">
    <source>
        <dbReference type="EMBL" id="OZI71964.1"/>
    </source>
</evidence>
<keyword evidence="4" id="KW-0997">Cell inner membrane</keyword>
<dbReference type="CDD" id="cd06261">
    <property type="entry name" value="TM_PBP2"/>
    <property type="match status" value="1"/>
</dbReference>
<feature type="domain" description="ABC transmembrane type-1" evidence="9">
    <location>
        <begin position="66"/>
        <end position="261"/>
    </location>
</feature>
<evidence type="ECO:0000256" key="5">
    <source>
        <dbReference type="ARBA" id="ARBA00022692"/>
    </source>
</evidence>
<keyword evidence="3" id="KW-1003">Cell membrane</keyword>
<feature type="transmembrane region" description="Helical" evidence="8">
    <location>
        <begin position="72"/>
        <end position="92"/>
    </location>
</feature>
<evidence type="ECO:0000256" key="3">
    <source>
        <dbReference type="ARBA" id="ARBA00022475"/>
    </source>
</evidence>
<keyword evidence="11" id="KW-1185">Reference proteome</keyword>
<dbReference type="SUPFAM" id="SSF161098">
    <property type="entry name" value="MetI-like"/>
    <property type="match status" value="1"/>
</dbReference>
<dbReference type="Proteomes" id="UP000216429">
    <property type="component" value="Unassembled WGS sequence"/>
</dbReference>
<evidence type="ECO:0000256" key="1">
    <source>
        <dbReference type="ARBA" id="ARBA00004429"/>
    </source>
</evidence>
<evidence type="ECO:0000256" key="8">
    <source>
        <dbReference type="RuleBase" id="RU363032"/>
    </source>
</evidence>
<keyword evidence="5 8" id="KW-0812">Transmembrane</keyword>
<evidence type="ECO:0000256" key="2">
    <source>
        <dbReference type="ARBA" id="ARBA00022448"/>
    </source>
</evidence>
<evidence type="ECO:0000313" key="11">
    <source>
        <dbReference type="Proteomes" id="UP000216429"/>
    </source>
</evidence>
<dbReference type="OrthoDB" id="9783270at2"/>
<feature type="transmembrane region" description="Helical" evidence="8">
    <location>
        <begin position="104"/>
        <end position="128"/>
    </location>
</feature>
<dbReference type="EMBL" id="NEVU01000003">
    <property type="protein sequence ID" value="OZI71964.1"/>
    <property type="molecule type" value="Genomic_DNA"/>
</dbReference>
<evidence type="ECO:0000259" key="9">
    <source>
        <dbReference type="PROSITE" id="PS50928"/>
    </source>
</evidence>
<comment type="similarity">
    <text evidence="8">Belongs to the binding-protein-dependent transport system permease family.</text>
</comment>
<evidence type="ECO:0000256" key="4">
    <source>
        <dbReference type="ARBA" id="ARBA00022519"/>
    </source>
</evidence>
<dbReference type="Pfam" id="PF00528">
    <property type="entry name" value="BPD_transp_1"/>
    <property type="match status" value="1"/>
</dbReference>